<dbReference type="InterPro" id="IPR029063">
    <property type="entry name" value="SAM-dependent_MTases_sf"/>
</dbReference>
<evidence type="ECO:0000313" key="2">
    <source>
        <dbReference type="EMBL" id="PWR08358.1"/>
    </source>
</evidence>
<dbReference type="GO" id="GO:0032259">
    <property type="term" value="P:methylation"/>
    <property type="evidence" value="ECO:0007669"/>
    <property type="project" value="UniProtKB-KW"/>
</dbReference>
<dbReference type="AlphaFoldDB" id="A0A317D0H3"/>
<keyword evidence="2" id="KW-0808">Transferase</keyword>
<dbReference type="SUPFAM" id="SSF53335">
    <property type="entry name" value="S-adenosyl-L-methionine-dependent methyltransferases"/>
    <property type="match status" value="1"/>
</dbReference>
<sequence>MHGFTDVDRQSDPDSWVGVLDRLTQEPFYQAYQQRVRELLHPAPGRRYVDVGAGTGASAAQLKDQYGVSVAAVDYALTMAAAMQARGLTQSTVADAHHLPFLSNSFDGAWADRTLQHLADPHAAIKELIRVVRPGGRIALADPDYDTQVLDIADQGLARRVLRFRADVLLRNGTLAHQHAGLLATHGLADITVESRTLLVRNPTAVDNVLGLRSWAATATQRGALDPAEARAFEDQFDEAVVAQRFTYAVTFFLTAATVA</sequence>
<dbReference type="Pfam" id="PF08241">
    <property type="entry name" value="Methyltransf_11"/>
    <property type="match status" value="1"/>
</dbReference>
<dbReference type="PANTHER" id="PTHR43591">
    <property type="entry name" value="METHYLTRANSFERASE"/>
    <property type="match status" value="1"/>
</dbReference>
<accession>A0A317D0H3</accession>
<dbReference type="GO" id="GO:0008757">
    <property type="term" value="F:S-adenosylmethionine-dependent methyltransferase activity"/>
    <property type="evidence" value="ECO:0007669"/>
    <property type="project" value="InterPro"/>
</dbReference>
<evidence type="ECO:0000313" key="3">
    <source>
        <dbReference type="Proteomes" id="UP000245410"/>
    </source>
</evidence>
<dbReference type="RefSeq" id="WP_109818223.1">
    <property type="nucleotide sequence ID" value="NZ_QGKR01000201.1"/>
</dbReference>
<dbReference type="InterPro" id="IPR013216">
    <property type="entry name" value="Methyltransf_11"/>
</dbReference>
<keyword evidence="2" id="KW-0489">Methyltransferase</keyword>
<keyword evidence="3" id="KW-1185">Reference proteome</keyword>
<comment type="caution">
    <text evidence="2">The sequence shown here is derived from an EMBL/GenBank/DDBJ whole genome shotgun (WGS) entry which is preliminary data.</text>
</comment>
<organism evidence="2 3">
    <name type="scientific">Micromonospora acroterricola</name>
    <dbReference type="NCBI Taxonomy" id="2202421"/>
    <lineage>
        <taxon>Bacteria</taxon>
        <taxon>Bacillati</taxon>
        <taxon>Actinomycetota</taxon>
        <taxon>Actinomycetes</taxon>
        <taxon>Micromonosporales</taxon>
        <taxon>Micromonosporaceae</taxon>
        <taxon>Micromonospora</taxon>
    </lineage>
</organism>
<dbReference type="CDD" id="cd02440">
    <property type="entry name" value="AdoMet_MTases"/>
    <property type="match status" value="1"/>
</dbReference>
<dbReference type="OrthoDB" id="3636702at2"/>
<feature type="domain" description="Methyltransferase type 11" evidence="1">
    <location>
        <begin position="49"/>
        <end position="139"/>
    </location>
</feature>
<dbReference type="PANTHER" id="PTHR43591:SF24">
    <property type="entry name" value="2-METHOXY-6-POLYPRENYL-1,4-BENZOQUINOL METHYLASE, MITOCHONDRIAL"/>
    <property type="match status" value="1"/>
</dbReference>
<gene>
    <name evidence="2" type="ORF">DKT68_16080</name>
</gene>
<name>A0A317D0H3_9ACTN</name>
<dbReference type="EMBL" id="QGKR01000201">
    <property type="protein sequence ID" value="PWR08358.1"/>
    <property type="molecule type" value="Genomic_DNA"/>
</dbReference>
<evidence type="ECO:0000259" key="1">
    <source>
        <dbReference type="Pfam" id="PF08241"/>
    </source>
</evidence>
<reference evidence="2 3" key="1">
    <citation type="submission" date="2018-05" db="EMBL/GenBank/DDBJ databases">
        <title>Micromonospora atacamensis sp. nov., a novel actinobacteria isolated from high altitude Atacama Desert soil.</title>
        <authorList>
            <person name="Carro L."/>
            <person name="Golinska P."/>
            <person name="Klenk H.-P."/>
            <person name="Goodfellow M."/>
        </authorList>
    </citation>
    <scope>NUCLEOTIDE SEQUENCE [LARGE SCALE GENOMIC DNA]</scope>
    <source>
        <strain evidence="2 3">5R2A7</strain>
    </source>
</reference>
<dbReference type="Gene3D" id="3.40.50.150">
    <property type="entry name" value="Vaccinia Virus protein VP39"/>
    <property type="match status" value="1"/>
</dbReference>
<proteinExistence type="predicted"/>
<protein>
    <submittedName>
        <fullName evidence="2">SAM-dependent methyltransferase</fullName>
    </submittedName>
</protein>
<dbReference type="Proteomes" id="UP000245410">
    <property type="component" value="Unassembled WGS sequence"/>
</dbReference>